<dbReference type="InterPro" id="IPR004843">
    <property type="entry name" value="Calcineurin-like_PHP"/>
</dbReference>
<dbReference type="EMBL" id="JAEKJA010000026">
    <property type="protein sequence ID" value="MBJ3778328.1"/>
    <property type="molecule type" value="Genomic_DNA"/>
</dbReference>
<dbReference type="RefSeq" id="WP_198884228.1">
    <property type="nucleotide sequence ID" value="NZ_JAEKJA010000026.1"/>
</dbReference>
<keyword evidence="3" id="KW-1185">Reference proteome</keyword>
<dbReference type="GO" id="GO:0008803">
    <property type="term" value="F:bis(5'-nucleosyl)-tetraphosphatase (symmetrical) activity"/>
    <property type="evidence" value="ECO:0007669"/>
    <property type="project" value="TreeGrafter"/>
</dbReference>
<feature type="domain" description="Calcineurin-like phosphoesterase" evidence="1">
    <location>
        <begin position="10"/>
        <end position="203"/>
    </location>
</feature>
<evidence type="ECO:0000259" key="1">
    <source>
        <dbReference type="Pfam" id="PF00149"/>
    </source>
</evidence>
<dbReference type="GO" id="GO:0005737">
    <property type="term" value="C:cytoplasm"/>
    <property type="evidence" value="ECO:0007669"/>
    <property type="project" value="TreeGrafter"/>
</dbReference>
<dbReference type="CDD" id="cd00144">
    <property type="entry name" value="MPP_PPP_family"/>
    <property type="match status" value="1"/>
</dbReference>
<evidence type="ECO:0000313" key="2">
    <source>
        <dbReference type="EMBL" id="MBJ3778328.1"/>
    </source>
</evidence>
<accession>A0A934ITH9</accession>
<protein>
    <submittedName>
        <fullName evidence="2">Serine/threonine protein phosphatase</fullName>
    </submittedName>
</protein>
<dbReference type="Gene3D" id="3.60.21.10">
    <property type="match status" value="1"/>
</dbReference>
<dbReference type="Pfam" id="PF00149">
    <property type="entry name" value="Metallophos"/>
    <property type="match status" value="1"/>
</dbReference>
<dbReference type="GO" id="GO:0016791">
    <property type="term" value="F:phosphatase activity"/>
    <property type="evidence" value="ECO:0007669"/>
    <property type="project" value="TreeGrafter"/>
</dbReference>
<dbReference type="PANTHER" id="PTHR42850">
    <property type="entry name" value="METALLOPHOSPHOESTERASE"/>
    <property type="match status" value="1"/>
</dbReference>
<evidence type="ECO:0000313" key="3">
    <source>
        <dbReference type="Proteomes" id="UP000609531"/>
    </source>
</evidence>
<dbReference type="InterPro" id="IPR050126">
    <property type="entry name" value="Ap4A_hydrolase"/>
</dbReference>
<reference evidence="2" key="1">
    <citation type="submission" date="2020-12" db="EMBL/GenBank/DDBJ databases">
        <title>Bacterial taxonomy.</title>
        <authorList>
            <person name="Pan X."/>
        </authorList>
    </citation>
    <scope>NUCLEOTIDE SEQUENCE</scope>
    <source>
        <strain evidence="2">B2012</strain>
    </source>
</reference>
<dbReference type="PANTHER" id="PTHR42850:SF4">
    <property type="entry name" value="ZINC-DEPENDENT ENDOPOLYPHOSPHATASE"/>
    <property type="match status" value="1"/>
</dbReference>
<name>A0A934ITH9_9HYPH</name>
<dbReference type="Proteomes" id="UP000609531">
    <property type="component" value="Unassembled WGS sequence"/>
</dbReference>
<sequence length="239" mass="26429">MSVRLPDGHRVYAVGDIHGCDHLLERLMGLIAEDLAASPAEHVTELFVGDYVDRGRDSYAVIEFLRGPATPGRERVCLLGNHEVAMLDALRDGSLMARWLVFGAEATLRAYGIEARQYAHNPVALQPMLQAVLPEEHRAFLEQRPVTHRIGDVLFVHAGIRPGVPLEAQERHDLIWIREEFLNYTGPLPVHVVHGHTPVDAPDHRPWRTNIDTGAVYGGALTAAVLENGSVRFLSVPAD</sequence>
<comment type="caution">
    <text evidence="2">The sequence shown here is derived from an EMBL/GenBank/DDBJ whole genome shotgun (WGS) entry which is preliminary data.</text>
</comment>
<gene>
    <name evidence="2" type="ORF">JCR33_21695</name>
</gene>
<dbReference type="AlphaFoldDB" id="A0A934ITH9"/>
<dbReference type="GO" id="GO:0110154">
    <property type="term" value="P:RNA decapping"/>
    <property type="evidence" value="ECO:0007669"/>
    <property type="project" value="TreeGrafter"/>
</dbReference>
<dbReference type="InterPro" id="IPR029052">
    <property type="entry name" value="Metallo-depent_PP-like"/>
</dbReference>
<dbReference type="SUPFAM" id="SSF56300">
    <property type="entry name" value="Metallo-dependent phosphatases"/>
    <property type="match status" value="1"/>
</dbReference>
<organism evidence="2 3">
    <name type="scientific">Acuticoccus mangrovi</name>
    <dbReference type="NCBI Taxonomy" id="2796142"/>
    <lineage>
        <taxon>Bacteria</taxon>
        <taxon>Pseudomonadati</taxon>
        <taxon>Pseudomonadota</taxon>
        <taxon>Alphaproteobacteria</taxon>
        <taxon>Hyphomicrobiales</taxon>
        <taxon>Amorphaceae</taxon>
        <taxon>Acuticoccus</taxon>
    </lineage>
</organism>
<proteinExistence type="predicted"/>